<dbReference type="Pfam" id="PF01041">
    <property type="entry name" value="DegT_DnrJ_EryC1"/>
    <property type="match status" value="1"/>
</dbReference>
<evidence type="ECO:0000313" key="8">
    <source>
        <dbReference type="Proteomes" id="UP001302374"/>
    </source>
</evidence>
<evidence type="ECO:0000256" key="1">
    <source>
        <dbReference type="ARBA" id="ARBA00037999"/>
    </source>
</evidence>
<dbReference type="GO" id="GO:0030170">
    <property type="term" value="F:pyridoxal phosphate binding"/>
    <property type="evidence" value="ECO:0007669"/>
    <property type="project" value="TreeGrafter"/>
</dbReference>
<evidence type="ECO:0000256" key="3">
    <source>
        <dbReference type="PIRSR" id="PIRSR000390-2"/>
    </source>
</evidence>
<dbReference type="RefSeq" id="WP_118305021.1">
    <property type="nucleotide sequence ID" value="NZ_BMPA01000009.1"/>
</dbReference>
<keyword evidence="8" id="KW-1185">Reference proteome</keyword>
<evidence type="ECO:0000256" key="2">
    <source>
        <dbReference type="PIRSR" id="PIRSR000390-1"/>
    </source>
</evidence>
<feature type="modified residue" description="N6-(pyridoxal phosphate)lysine" evidence="3">
    <location>
        <position position="197"/>
    </location>
</feature>
<dbReference type="InterPro" id="IPR015424">
    <property type="entry name" value="PyrdxlP-dep_Trfase"/>
</dbReference>
<dbReference type="GO" id="GO:0008483">
    <property type="term" value="F:transaminase activity"/>
    <property type="evidence" value="ECO:0007669"/>
    <property type="project" value="UniProtKB-KW"/>
</dbReference>
<dbReference type="Gene3D" id="3.90.1150.10">
    <property type="entry name" value="Aspartate Aminotransferase, domain 1"/>
    <property type="match status" value="1"/>
</dbReference>
<dbReference type="PANTHER" id="PTHR30244">
    <property type="entry name" value="TRANSAMINASE"/>
    <property type="match status" value="1"/>
</dbReference>
<dbReference type="Proteomes" id="UP000576368">
    <property type="component" value="Unassembled WGS sequence"/>
</dbReference>
<keyword evidence="6" id="KW-0032">Aminotransferase</keyword>
<gene>
    <name evidence="6" type="ORF">F1644_21410</name>
    <name evidence="5" type="ORF">GGR15_002687</name>
</gene>
<reference evidence="5 7" key="2">
    <citation type="submission" date="2020-03" db="EMBL/GenBank/DDBJ databases">
        <title>Genomic Encyclopedia of Type Strains, Phase IV (KMG-IV): sequencing the most valuable type-strain genomes for metagenomic binning, comparative biology and taxonomic classification.</title>
        <authorList>
            <person name="Goeker M."/>
        </authorList>
    </citation>
    <scope>NUCLEOTIDE SEQUENCE [LARGE SCALE GENOMIC DNA]</scope>
    <source>
        <strain evidence="5 7">DSM 105722</strain>
    </source>
</reference>
<dbReference type="EMBL" id="JAATLI010000009">
    <property type="protein sequence ID" value="NJC19057.1"/>
    <property type="molecule type" value="Genomic_DNA"/>
</dbReference>
<dbReference type="GO" id="GO:0000271">
    <property type="term" value="P:polysaccharide biosynthetic process"/>
    <property type="evidence" value="ECO:0007669"/>
    <property type="project" value="TreeGrafter"/>
</dbReference>
<proteinExistence type="inferred from homology"/>
<dbReference type="PIRSF" id="PIRSF000390">
    <property type="entry name" value="PLP_StrS"/>
    <property type="match status" value="1"/>
</dbReference>
<dbReference type="InterPro" id="IPR000653">
    <property type="entry name" value="DegT/StrS_aminotransferase"/>
</dbReference>
<dbReference type="InterPro" id="IPR015421">
    <property type="entry name" value="PyrdxlP-dep_Trfase_major"/>
</dbReference>
<dbReference type="AlphaFoldDB" id="A0A7X5YDE0"/>
<name>A0A7X5YDE0_9BACT</name>
<dbReference type="InterPro" id="IPR015422">
    <property type="entry name" value="PyrdxlP-dep_Trfase_small"/>
</dbReference>
<evidence type="ECO:0000313" key="5">
    <source>
        <dbReference type="EMBL" id="NJC19057.1"/>
    </source>
</evidence>
<dbReference type="EMBL" id="CP043839">
    <property type="protein sequence ID" value="WOF14655.1"/>
    <property type="molecule type" value="Genomic_DNA"/>
</dbReference>
<sequence>MIPFSPPRIDQKVIDEVVDTLKSGWITTGPKTKEFERRLTAYCGNKATLAVNSNTVGLEVVLRWFGVQEGDEVIVPAYTYCATANVIVHCGAKPVMVDVNADDFDVCLEKVREAITDKTKVIMPVDLGGMPCAYDELFELVEAEDVKTLFQAKTEEQGKLGRILILSDSAHSIGAEYKGRKAGCLADVSVFSFHAVKNLTTAEGGAIMLNLPEPFDNEEVYRYLCTYTLHGQNKDALAKTKKGAWRYDVLVSGFKGNMTDIMASIGLVELSRYEDDTLHYRKCIYDQYTDAFARYGWAELPIYETEDRKSSYHVYCLRVKGITEQQRDEIIQRIFDKDVSVNVHFQPLPLLSAFKNKGYKIEDYPVAYDNYCREISLPVWYGLSEEMVKTVIDAVICSVEEVLA</sequence>
<keyword evidence="6" id="KW-0808">Transferase</keyword>
<evidence type="ECO:0000256" key="4">
    <source>
        <dbReference type="RuleBase" id="RU004508"/>
    </source>
</evidence>
<dbReference type="SUPFAM" id="SSF53383">
    <property type="entry name" value="PLP-dependent transferases"/>
    <property type="match status" value="1"/>
</dbReference>
<reference evidence="6 8" key="1">
    <citation type="submission" date="2019-09" db="EMBL/GenBank/DDBJ databases">
        <title>Butyricimonas paravirosa DSM 105722 (=214-4 = JCM 18677 = CCUG 65563).</title>
        <authorList>
            <person name="Le Roy T."/>
            <person name="Cani P.D."/>
        </authorList>
    </citation>
    <scope>NUCLEOTIDE SEQUENCE [LARGE SCALE GENOMIC DNA]</scope>
    <source>
        <strain evidence="6 8">DSM 105722</strain>
    </source>
</reference>
<evidence type="ECO:0000313" key="6">
    <source>
        <dbReference type="EMBL" id="WOF14655.1"/>
    </source>
</evidence>
<dbReference type="PANTHER" id="PTHR30244:SF34">
    <property type="entry name" value="DTDP-4-AMINO-4,6-DIDEOXYGALACTOSE TRANSAMINASE"/>
    <property type="match status" value="1"/>
</dbReference>
<protein>
    <submittedName>
        <fullName evidence="6">DegT/DnrJ/EryC1/StrS family aminotransferase</fullName>
    </submittedName>
    <submittedName>
        <fullName evidence="5">dTDP-4-amino-4,6-dideoxygalactose transaminase</fullName>
    </submittedName>
</protein>
<dbReference type="Gene3D" id="3.40.640.10">
    <property type="entry name" value="Type I PLP-dependent aspartate aminotransferase-like (Major domain)"/>
    <property type="match status" value="1"/>
</dbReference>
<evidence type="ECO:0000313" key="7">
    <source>
        <dbReference type="Proteomes" id="UP000576368"/>
    </source>
</evidence>
<dbReference type="Proteomes" id="UP001302374">
    <property type="component" value="Chromosome"/>
</dbReference>
<organism evidence="5 7">
    <name type="scientific">Butyricimonas paravirosa</name>
    <dbReference type="NCBI Taxonomy" id="1472417"/>
    <lineage>
        <taxon>Bacteria</taxon>
        <taxon>Pseudomonadati</taxon>
        <taxon>Bacteroidota</taxon>
        <taxon>Bacteroidia</taxon>
        <taxon>Bacteroidales</taxon>
        <taxon>Odoribacteraceae</taxon>
        <taxon>Butyricimonas</taxon>
    </lineage>
</organism>
<feature type="active site" description="Proton acceptor" evidence="2">
    <location>
        <position position="197"/>
    </location>
</feature>
<keyword evidence="3 4" id="KW-0663">Pyridoxal phosphate</keyword>
<dbReference type="GeneID" id="86893911"/>
<dbReference type="CDD" id="cd00616">
    <property type="entry name" value="AHBA_syn"/>
    <property type="match status" value="1"/>
</dbReference>
<comment type="similarity">
    <text evidence="1 4">Belongs to the DegT/DnrJ/EryC1 family.</text>
</comment>
<accession>A0A7X5YDE0</accession>